<reference evidence="2" key="1">
    <citation type="submission" date="2020-05" db="EMBL/GenBank/DDBJ databases">
        <title>Phylogenomic resolution of chytrid fungi.</title>
        <authorList>
            <person name="Stajich J.E."/>
            <person name="Amses K."/>
            <person name="Simmons R."/>
            <person name="Seto K."/>
            <person name="Myers J."/>
            <person name="Bonds A."/>
            <person name="Quandt C.A."/>
            <person name="Barry K."/>
            <person name="Liu P."/>
            <person name="Grigoriev I."/>
            <person name="Longcore J.E."/>
            <person name="James T.Y."/>
        </authorList>
    </citation>
    <scope>NUCLEOTIDE SEQUENCE</scope>
    <source>
        <strain evidence="2">PLAUS21</strain>
    </source>
</reference>
<dbReference type="PANTHER" id="PTHR10900">
    <property type="entry name" value="PERIOSTIN-RELATED"/>
    <property type="match status" value="1"/>
</dbReference>
<protein>
    <recommendedName>
        <fullName evidence="1">FAS1 domain-containing protein</fullName>
    </recommendedName>
</protein>
<dbReference type="InterPro" id="IPR036378">
    <property type="entry name" value="FAS1_dom_sf"/>
</dbReference>
<dbReference type="PANTHER" id="PTHR10900:SF77">
    <property type="entry name" value="FI19380P1"/>
    <property type="match status" value="1"/>
</dbReference>
<dbReference type="SMART" id="SM00554">
    <property type="entry name" value="FAS1"/>
    <property type="match status" value="1"/>
</dbReference>
<dbReference type="InterPro" id="IPR000782">
    <property type="entry name" value="FAS1_domain"/>
</dbReference>
<keyword evidence="3" id="KW-1185">Reference proteome</keyword>
<dbReference type="PROSITE" id="PS50213">
    <property type="entry name" value="FAS1"/>
    <property type="match status" value="1"/>
</dbReference>
<organism evidence="2 3">
    <name type="scientific">Boothiomyces macroporosus</name>
    <dbReference type="NCBI Taxonomy" id="261099"/>
    <lineage>
        <taxon>Eukaryota</taxon>
        <taxon>Fungi</taxon>
        <taxon>Fungi incertae sedis</taxon>
        <taxon>Chytridiomycota</taxon>
        <taxon>Chytridiomycota incertae sedis</taxon>
        <taxon>Chytridiomycetes</taxon>
        <taxon>Rhizophydiales</taxon>
        <taxon>Terramycetaceae</taxon>
        <taxon>Boothiomyces</taxon>
    </lineage>
</organism>
<dbReference type="GO" id="GO:0005615">
    <property type="term" value="C:extracellular space"/>
    <property type="evidence" value="ECO:0007669"/>
    <property type="project" value="TreeGrafter"/>
</dbReference>
<dbReference type="SUPFAM" id="SSF82153">
    <property type="entry name" value="FAS1 domain"/>
    <property type="match status" value="1"/>
</dbReference>
<name>A0AAD5Y8L9_9FUNG</name>
<evidence type="ECO:0000259" key="1">
    <source>
        <dbReference type="PROSITE" id="PS50213"/>
    </source>
</evidence>
<accession>A0AAD5Y8L9</accession>
<dbReference type="Gene3D" id="2.30.180.10">
    <property type="entry name" value="FAS1 domain"/>
    <property type="match status" value="1"/>
</dbReference>
<dbReference type="EMBL" id="JADGKB010000031">
    <property type="protein sequence ID" value="KAJ3258045.1"/>
    <property type="molecule type" value="Genomic_DNA"/>
</dbReference>
<feature type="domain" description="FAS1" evidence="1">
    <location>
        <begin position="129"/>
        <end position="257"/>
    </location>
</feature>
<dbReference type="InterPro" id="IPR050904">
    <property type="entry name" value="Adhesion/Biosynth-related"/>
</dbReference>
<gene>
    <name evidence="2" type="ORF">HK103_004038</name>
</gene>
<dbReference type="AlphaFoldDB" id="A0AAD5Y8L9"/>
<dbReference type="Pfam" id="PF02469">
    <property type="entry name" value="Fasciclin"/>
    <property type="match status" value="1"/>
</dbReference>
<sequence length="321" mass="33852">MLFNLILSVTNAAKISDIVASTPNLSKVAGAIQSNPEWGANGSFTLFAPIDNANNLGSLPNGDLGYVFVKSAVTPSQYQILDDVSGKKTVVMQNLNIRYGLNSGDLKQVTADNGYVYISQIGLGPPGSPSDTLKWLGCNQLLKALDTAGMTNFVNGLNGYTFFAPTDDAINGASSTLSKLSTSQLQAVLAYHMLPQTMRSTQVSSGNMNTLLSGSVLPIKATSTGVFVGTGHPDTGIFSMADNFATGGVIHRVDYVLIPPTIPDVVNITGFVSSAQSTTTSTVTTSMYTTIDFPRNTKSEADQFYPFAVSIVGLAIGILFY</sequence>
<dbReference type="Proteomes" id="UP001210925">
    <property type="component" value="Unassembled WGS sequence"/>
</dbReference>
<evidence type="ECO:0000313" key="2">
    <source>
        <dbReference type="EMBL" id="KAJ3258045.1"/>
    </source>
</evidence>
<comment type="caution">
    <text evidence="2">The sequence shown here is derived from an EMBL/GenBank/DDBJ whole genome shotgun (WGS) entry which is preliminary data.</text>
</comment>
<evidence type="ECO:0000313" key="3">
    <source>
        <dbReference type="Proteomes" id="UP001210925"/>
    </source>
</evidence>
<proteinExistence type="predicted"/>